<evidence type="ECO:0000259" key="11">
    <source>
        <dbReference type="PROSITE" id="PS51855"/>
    </source>
</evidence>
<dbReference type="AlphaFoldDB" id="A1WYK2"/>
<comment type="catalytic activity">
    <reaction evidence="8 10">
        <text>(6R)-10-formyltetrahydrofolate + 5-amino-1-(5-phospho-beta-D-ribosyl)imidazole-4-carboxamide = 5-formamido-1-(5-phospho-D-ribosyl)imidazole-4-carboxamide + (6S)-5,6,7,8-tetrahydrofolate</text>
        <dbReference type="Rhea" id="RHEA:22192"/>
        <dbReference type="ChEBI" id="CHEBI:57453"/>
        <dbReference type="ChEBI" id="CHEBI:58467"/>
        <dbReference type="ChEBI" id="CHEBI:58475"/>
        <dbReference type="ChEBI" id="CHEBI:195366"/>
        <dbReference type="EC" id="2.1.2.3"/>
    </reaction>
</comment>
<comment type="similarity">
    <text evidence="3 10">Belongs to the PurH family.</text>
</comment>
<dbReference type="SUPFAM" id="SSF52335">
    <property type="entry name" value="Methylglyoxal synthase-like"/>
    <property type="match status" value="1"/>
</dbReference>
<comment type="pathway">
    <text evidence="2 10">Purine metabolism; IMP biosynthesis via de novo pathway; 5-formamido-1-(5-phospho-D-ribosyl)imidazole-4-carboxamide from 5-amino-1-(5-phospho-D-ribosyl)imidazole-4-carboxamide (10-formyl THF route): step 1/1.</text>
</comment>
<dbReference type="Pfam" id="PF02142">
    <property type="entry name" value="MGS"/>
    <property type="match status" value="1"/>
</dbReference>
<dbReference type="GO" id="GO:0004643">
    <property type="term" value="F:phosphoribosylaminoimidazolecarboxamide formyltransferase activity"/>
    <property type="evidence" value="ECO:0007669"/>
    <property type="project" value="UniProtKB-UniRule"/>
</dbReference>
<dbReference type="SMART" id="SM00798">
    <property type="entry name" value="AICARFT_IMPCHas"/>
    <property type="match status" value="1"/>
</dbReference>
<evidence type="ECO:0000313" key="12">
    <source>
        <dbReference type="EMBL" id="ABM62764.1"/>
    </source>
</evidence>
<dbReference type="PIRSF" id="PIRSF000414">
    <property type="entry name" value="AICARFT_IMPCHas"/>
    <property type="match status" value="1"/>
</dbReference>
<dbReference type="GO" id="GO:0005829">
    <property type="term" value="C:cytosol"/>
    <property type="evidence" value="ECO:0007669"/>
    <property type="project" value="TreeGrafter"/>
</dbReference>
<evidence type="ECO:0000256" key="10">
    <source>
        <dbReference type="HAMAP-Rule" id="MF_00139"/>
    </source>
</evidence>
<dbReference type="FunFam" id="3.40.140.20:FF:000001">
    <property type="entry name" value="Bifunctional purine biosynthesis protein PurH"/>
    <property type="match status" value="1"/>
</dbReference>
<comment type="pathway">
    <text evidence="1 10">Purine metabolism; IMP biosynthesis via de novo pathway; IMP from 5-formamido-1-(5-phospho-D-ribosyl)imidazole-4-carboxamide: step 1/1.</text>
</comment>
<organism evidence="12 13">
    <name type="scientific">Halorhodospira halophila (strain DSM 244 / SL1)</name>
    <name type="common">Ectothiorhodospira halophila (strain DSM 244 / SL1)</name>
    <dbReference type="NCBI Taxonomy" id="349124"/>
    <lineage>
        <taxon>Bacteria</taxon>
        <taxon>Pseudomonadati</taxon>
        <taxon>Pseudomonadota</taxon>
        <taxon>Gammaproteobacteria</taxon>
        <taxon>Chromatiales</taxon>
        <taxon>Ectothiorhodospiraceae</taxon>
        <taxon>Halorhodospira</taxon>
    </lineage>
</organism>
<reference evidence="13" key="1">
    <citation type="submission" date="2006-12" db="EMBL/GenBank/DDBJ databases">
        <title>Complete sequence of Halorhodospira halophila SL1.</title>
        <authorList>
            <consortium name="US DOE Joint Genome Institute"/>
            <person name="Copeland A."/>
            <person name="Lucas S."/>
            <person name="Lapidus A."/>
            <person name="Barry K."/>
            <person name="Detter J.C."/>
            <person name="Glavina del Rio T."/>
            <person name="Hammon N."/>
            <person name="Israni S."/>
            <person name="Dalin E."/>
            <person name="Tice H."/>
            <person name="Pitluck S."/>
            <person name="Saunders E."/>
            <person name="Brettin T."/>
            <person name="Bruce D."/>
            <person name="Han C."/>
            <person name="Tapia R."/>
            <person name="Schmutz J."/>
            <person name="Larimer F."/>
            <person name="Land M."/>
            <person name="Hauser L."/>
            <person name="Kyrpides N."/>
            <person name="Mikhailova N."/>
            <person name="Hoff W."/>
            <person name="Richardson P."/>
        </authorList>
    </citation>
    <scope>NUCLEOTIDE SEQUENCE [LARGE SCALE GENOMIC DNA]</scope>
    <source>
        <strain evidence="13">DSM 244 / SL1</strain>
    </source>
</reference>
<dbReference type="InterPro" id="IPR011607">
    <property type="entry name" value="MGS-like_dom"/>
</dbReference>
<dbReference type="CDD" id="cd01421">
    <property type="entry name" value="IMPCH"/>
    <property type="match status" value="1"/>
</dbReference>
<gene>
    <name evidence="10" type="primary">purH</name>
    <name evidence="12" type="ordered locus">Hhal_2000</name>
</gene>
<dbReference type="GO" id="GO:0006189">
    <property type="term" value="P:'de novo' IMP biosynthetic process"/>
    <property type="evidence" value="ECO:0007669"/>
    <property type="project" value="UniProtKB-UniRule"/>
</dbReference>
<evidence type="ECO:0000256" key="6">
    <source>
        <dbReference type="ARBA" id="ARBA00022801"/>
    </source>
</evidence>
<evidence type="ECO:0000256" key="8">
    <source>
        <dbReference type="ARBA" id="ARBA00050488"/>
    </source>
</evidence>
<keyword evidence="6 10" id="KW-0378">Hydrolase</keyword>
<dbReference type="EMBL" id="CP000544">
    <property type="protein sequence ID" value="ABM62764.1"/>
    <property type="molecule type" value="Genomic_DNA"/>
</dbReference>
<dbReference type="UniPathway" id="UPA00074">
    <property type="reaction ID" value="UER00133"/>
</dbReference>
<dbReference type="eggNOG" id="COG0138">
    <property type="taxonomic scope" value="Bacteria"/>
</dbReference>
<dbReference type="SUPFAM" id="SSF53927">
    <property type="entry name" value="Cytidine deaminase-like"/>
    <property type="match status" value="1"/>
</dbReference>
<evidence type="ECO:0000313" key="13">
    <source>
        <dbReference type="Proteomes" id="UP000000647"/>
    </source>
</evidence>
<dbReference type="NCBIfam" id="NF002049">
    <property type="entry name" value="PRK00881.1"/>
    <property type="match status" value="1"/>
</dbReference>
<dbReference type="PROSITE" id="PS51855">
    <property type="entry name" value="MGS"/>
    <property type="match status" value="1"/>
</dbReference>
<dbReference type="InterPro" id="IPR024051">
    <property type="entry name" value="AICAR_Tfase_dup_dom_sf"/>
</dbReference>
<evidence type="ECO:0000256" key="5">
    <source>
        <dbReference type="ARBA" id="ARBA00022755"/>
    </source>
</evidence>
<comment type="domain">
    <text evidence="10">The IMP cyclohydrolase activity resides in the N-terminal region.</text>
</comment>
<dbReference type="STRING" id="349124.Hhal_2000"/>
<comment type="catalytic activity">
    <reaction evidence="9 10">
        <text>IMP + H2O = 5-formamido-1-(5-phospho-D-ribosyl)imidazole-4-carboxamide</text>
        <dbReference type="Rhea" id="RHEA:18445"/>
        <dbReference type="ChEBI" id="CHEBI:15377"/>
        <dbReference type="ChEBI" id="CHEBI:58053"/>
        <dbReference type="ChEBI" id="CHEBI:58467"/>
        <dbReference type="EC" id="3.5.4.10"/>
    </reaction>
</comment>
<dbReference type="PANTHER" id="PTHR11692:SF0">
    <property type="entry name" value="BIFUNCTIONAL PURINE BIOSYNTHESIS PROTEIN ATIC"/>
    <property type="match status" value="1"/>
</dbReference>
<dbReference type="InterPro" id="IPR036914">
    <property type="entry name" value="MGS-like_dom_sf"/>
</dbReference>
<accession>A1WYK2</accession>
<dbReference type="EC" id="2.1.2.3" evidence="10"/>
<dbReference type="Gene3D" id="3.40.50.1380">
    <property type="entry name" value="Methylglyoxal synthase-like domain"/>
    <property type="match status" value="1"/>
</dbReference>
<dbReference type="Gene3D" id="3.40.140.20">
    <property type="match status" value="2"/>
</dbReference>
<dbReference type="InterPro" id="IPR016193">
    <property type="entry name" value="Cytidine_deaminase-like"/>
</dbReference>
<sequence length="527" mass="56268">MATNDGVRPLRRALISVSDKSGVEGFARALHEQGVEILSTGGTARLLGEAGIPVREVSAETGFPEIMDGRVKTLHPRIHGGLLGRRGTDDAVMDEHGIGPIDLLCVNLYPFEQAVAAEGCTLTDAIENIDVGGPAMIRAAAKNHADVAVVTESSAYGLVLDELQRLGGTSRALRHHLATRAFSHTARYDGAIAAYLSQRDEQGEQQGDFPAIWTLQVEKVADMRYGENPHQSAAFYRDVAPGEASVSTARQLQGKALSYNNVADTDAALECVKGFQTPACVIVKHANPCGVACSGTLREAYDRAFEVDPTSAFGGIIAFNDTVDAELAGAILDRQFVEVVIAPEVSDEALSRFAAKANVRVLQTGRWPQHPGADLELKRVRGGLLVQDRDTAVVDPADLRVVTKRQPTDAEWADLRFAWEVVRHVKSNAIVFAGGQRTLGVGAGQMSRVFSTRIACEKAADAGLALQGSVLASDAFFPFRDGVDQAAEAGAAAVIQPGGSMRDQEVIDAADEHGLAMVFTGMRHFRH</sequence>
<dbReference type="Pfam" id="PF01808">
    <property type="entry name" value="AICARFT_IMPCHas"/>
    <property type="match status" value="1"/>
</dbReference>
<dbReference type="Proteomes" id="UP000000647">
    <property type="component" value="Chromosome"/>
</dbReference>
<name>A1WYK2_HALHL</name>
<evidence type="ECO:0000256" key="1">
    <source>
        <dbReference type="ARBA" id="ARBA00004844"/>
    </source>
</evidence>
<reference evidence="12 13" key="2">
    <citation type="journal article" date="2013" name="Stand. Genomic Sci.">
        <title>Complete genome sequence of Halorhodospira halophila SL1.</title>
        <authorList>
            <person name="Challacombe J.F."/>
            <person name="Majid S."/>
            <person name="Deole R."/>
            <person name="Brettin T.S."/>
            <person name="Bruce D."/>
            <person name="Delano S.F."/>
            <person name="Detter J.C."/>
            <person name="Gleasner C.D."/>
            <person name="Han C.S."/>
            <person name="Misra M."/>
            <person name="Reitenga K.G."/>
            <person name="Mikhailova N."/>
            <person name="Woyke T."/>
            <person name="Pitluck S."/>
            <person name="Nolan M."/>
            <person name="Land M.L."/>
            <person name="Saunders E."/>
            <person name="Tapia R."/>
            <person name="Lapidus A."/>
            <person name="Ivanova N."/>
            <person name="Hoff W.D."/>
        </authorList>
    </citation>
    <scope>NUCLEOTIDE SEQUENCE [LARGE SCALE GENOMIC DNA]</scope>
    <source>
        <strain evidence="13">DSM 244 / SL1</strain>
    </source>
</reference>
<dbReference type="HOGENOM" id="CLU_016316_5_2_6"/>
<protein>
    <recommendedName>
        <fullName evidence="10">Bifunctional purine biosynthesis protein PurH</fullName>
    </recommendedName>
    <domain>
        <recommendedName>
            <fullName evidence="10">Phosphoribosylaminoimidazolecarboxamide formyltransferase</fullName>
            <ecNumber evidence="10">2.1.2.3</ecNumber>
        </recommendedName>
        <alternativeName>
            <fullName evidence="10">AICAR transformylase</fullName>
        </alternativeName>
    </domain>
    <domain>
        <recommendedName>
            <fullName evidence="10">IMP cyclohydrolase</fullName>
            <ecNumber evidence="10">3.5.4.10</ecNumber>
        </recommendedName>
        <alternativeName>
            <fullName evidence="10">ATIC</fullName>
        </alternativeName>
        <alternativeName>
            <fullName evidence="10">IMP synthase</fullName>
        </alternativeName>
        <alternativeName>
            <fullName evidence="10">Inosinicase</fullName>
        </alternativeName>
    </domain>
</protein>
<evidence type="ECO:0000256" key="4">
    <source>
        <dbReference type="ARBA" id="ARBA00022679"/>
    </source>
</evidence>
<dbReference type="RefSeq" id="WP_011814786.1">
    <property type="nucleotide sequence ID" value="NC_008789.1"/>
</dbReference>
<evidence type="ECO:0000256" key="3">
    <source>
        <dbReference type="ARBA" id="ARBA00007667"/>
    </source>
</evidence>
<keyword evidence="4 10" id="KW-0808">Transferase</keyword>
<evidence type="ECO:0000256" key="9">
    <source>
        <dbReference type="ARBA" id="ARBA00050687"/>
    </source>
</evidence>
<dbReference type="InterPro" id="IPR002695">
    <property type="entry name" value="PurH-like"/>
</dbReference>
<dbReference type="GO" id="GO:0003937">
    <property type="term" value="F:IMP cyclohydrolase activity"/>
    <property type="evidence" value="ECO:0007669"/>
    <property type="project" value="UniProtKB-UniRule"/>
</dbReference>
<dbReference type="KEGG" id="hha:Hhal_2000"/>
<evidence type="ECO:0000256" key="7">
    <source>
        <dbReference type="ARBA" id="ARBA00023268"/>
    </source>
</evidence>
<dbReference type="NCBIfam" id="TIGR00355">
    <property type="entry name" value="purH"/>
    <property type="match status" value="1"/>
</dbReference>
<proteinExistence type="inferred from homology"/>
<evidence type="ECO:0000256" key="2">
    <source>
        <dbReference type="ARBA" id="ARBA00004954"/>
    </source>
</evidence>
<dbReference type="FunFam" id="3.40.50.1380:FF:000001">
    <property type="entry name" value="Bifunctional purine biosynthesis protein PurH"/>
    <property type="match status" value="1"/>
</dbReference>
<keyword evidence="5 10" id="KW-0658">Purine biosynthesis</keyword>
<feature type="domain" description="MGS-like" evidence="11">
    <location>
        <begin position="1"/>
        <end position="151"/>
    </location>
</feature>
<dbReference type="FunFam" id="3.40.140.20:FF:000002">
    <property type="entry name" value="Bifunctional purine biosynthesis protein PurH"/>
    <property type="match status" value="1"/>
</dbReference>
<dbReference type="OrthoDB" id="9802065at2"/>
<keyword evidence="13" id="KW-1185">Reference proteome</keyword>
<dbReference type="EC" id="3.5.4.10" evidence="10"/>
<dbReference type="HAMAP" id="MF_00139">
    <property type="entry name" value="PurH"/>
    <property type="match status" value="1"/>
</dbReference>
<dbReference type="SMART" id="SM00851">
    <property type="entry name" value="MGS"/>
    <property type="match status" value="1"/>
</dbReference>
<dbReference type="PANTHER" id="PTHR11692">
    <property type="entry name" value="BIFUNCTIONAL PURINE BIOSYNTHESIS PROTEIN PURH"/>
    <property type="match status" value="1"/>
</dbReference>
<keyword evidence="7 10" id="KW-0511">Multifunctional enzyme</keyword>